<evidence type="ECO:0008006" key="6">
    <source>
        <dbReference type="Google" id="ProtNLM"/>
    </source>
</evidence>
<reference evidence="2 5" key="2">
    <citation type="submission" date="2019-03" db="EMBL/GenBank/DDBJ databases">
        <title>Genomics of glacier-inhabiting Cryobacterium strains.</title>
        <authorList>
            <person name="Liu Q."/>
            <person name="Xin Y.-H."/>
        </authorList>
    </citation>
    <scope>NUCLEOTIDE SEQUENCE [LARGE SCALE GENOMIC DNA]</scope>
    <source>
        <strain evidence="2 5">Hh8</strain>
    </source>
</reference>
<evidence type="ECO:0000313" key="1">
    <source>
        <dbReference type="EMBL" id="SDO35928.1"/>
    </source>
</evidence>
<dbReference type="EMBL" id="SOFD01000010">
    <property type="protein sequence ID" value="TFB78531.1"/>
    <property type="molecule type" value="Genomic_DNA"/>
</dbReference>
<accession>A0A4R8V5S6</accession>
<dbReference type="STRING" id="1424659.SAMN05216368_1167"/>
<dbReference type="RefSeq" id="WP_134505181.1">
    <property type="nucleotide sequence ID" value="NZ_FNIB01000016.1"/>
</dbReference>
<protein>
    <recommendedName>
        <fullName evidence="6">HNH endonuclease</fullName>
    </recommendedName>
</protein>
<dbReference type="EMBL" id="FNIB01000016">
    <property type="protein sequence ID" value="SDO35928.1"/>
    <property type="molecule type" value="Genomic_DNA"/>
</dbReference>
<organism evidence="1 4">
    <name type="scientific">Cryobacterium flavum</name>
    <dbReference type="NCBI Taxonomy" id="1424659"/>
    <lineage>
        <taxon>Bacteria</taxon>
        <taxon>Bacillati</taxon>
        <taxon>Actinomycetota</taxon>
        <taxon>Actinomycetes</taxon>
        <taxon>Micrococcales</taxon>
        <taxon>Microbacteriaceae</taxon>
        <taxon>Cryobacterium</taxon>
    </lineage>
</organism>
<dbReference type="Proteomes" id="UP000199639">
    <property type="component" value="Unassembled WGS sequence"/>
</dbReference>
<evidence type="ECO:0000313" key="3">
    <source>
        <dbReference type="EMBL" id="TFB78531.1"/>
    </source>
</evidence>
<reference evidence="1 4" key="1">
    <citation type="submission" date="2016-10" db="EMBL/GenBank/DDBJ databases">
        <authorList>
            <person name="Varghese N."/>
            <person name="Submissions S."/>
        </authorList>
    </citation>
    <scope>NUCLEOTIDE SEQUENCE [LARGE SCALE GENOMIC DNA]</scope>
    <source>
        <strain evidence="1 4">CGMCC 1.11215</strain>
    </source>
</reference>
<evidence type="ECO:0000313" key="5">
    <source>
        <dbReference type="Proteomes" id="UP000298252"/>
    </source>
</evidence>
<dbReference type="AlphaFoldDB" id="A0A4R8V5S6"/>
<gene>
    <name evidence="3" type="ORF">E3O21_05305</name>
    <name evidence="2" type="ORF">E3O21_06450</name>
    <name evidence="1" type="ORF">SAMN05216368_1167</name>
</gene>
<evidence type="ECO:0000313" key="2">
    <source>
        <dbReference type="EMBL" id="TFB78297.1"/>
    </source>
</evidence>
<dbReference type="EMBL" id="SOFD01000017">
    <property type="protein sequence ID" value="TFB78297.1"/>
    <property type="molecule type" value="Genomic_DNA"/>
</dbReference>
<keyword evidence="5" id="KW-1185">Reference proteome</keyword>
<proteinExistence type="predicted"/>
<sequence length="207" mass="23020">MVSNNKFSPSVANEIARTAMYICSNPDCLRLTGFETNEGRPRAIAEAAHISSASISGPPRVGVVNLPGTKTPVDLGSSANGVWLCRNCHKLIDADVTEYPSPLLEDWKKSHTARLRSLVGKDLEASLLILSQDRMYHREAHELLVELQDRRALFNDMAIEFPSEVQESVFVLRDKIRSLKGRVSFESESTLARTLDALAVAIRQFLR</sequence>
<name>A0A4R8V5S6_9MICO</name>
<evidence type="ECO:0000313" key="4">
    <source>
        <dbReference type="Proteomes" id="UP000199639"/>
    </source>
</evidence>
<dbReference type="Proteomes" id="UP000298252">
    <property type="component" value="Unassembled WGS sequence"/>
</dbReference>